<dbReference type="Pfam" id="PF02470">
    <property type="entry name" value="MlaD"/>
    <property type="match status" value="1"/>
</dbReference>
<evidence type="ECO:0000313" key="4">
    <source>
        <dbReference type="Proteomes" id="UP000005143"/>
    </source>
</evidence>
<feature type="region of interest" description="Disordered" evidence="1">
    <location>
        <begin position="78"/>
        <end position="99"/>
    </location>
</feature>
<gene>
    <name evidence="3" type="ORF">PAI11_39060</name>
</gene>
<feature type="domain" description="Mce/MlaD" evidence="2">
    <location>
        <begin position="3"/>
        <end position="77"/>
    </location>
</feature>
<dbReference type="InterPro" id="IPR052336">
    <property type="entry name" value="MlaD_Phospholipid_Transporter"/>
</dbReference>
<protein>
    <recommendedName>
        <fullName evidence="2">Mce/MlaD domain-containing protein</fullName>
    </recommendedName>
</protein>
<name>H0EAN2_9ACTN</name>
<dbReference type="PANTHER" id="PTHR33371">
    <property type="entry name" value="INTERMEMBRANE PHOSPHOLIPID TRANSPORT SYSTEM BINDING PROTEIN MLAD-RELATED"/>
    <property type="match status" value="1"/>
</dbReference>
<comment type="caution">
    <text evidence="3">The sequence shown here is derived from an EMBL/GenBank/DDBJ whole genome shotgun (WGS) entry which is preliminary data.</text>
</comment>
<proteinExistence type="predicted"/>
<feature type="compositionally biased region" description="Low complexity" evidence="1">
    <location>
        <begin position="386"/>
        <end position="444"/>
    </location>
</feature>
<dbReference type="Proteomes" id="UP000005143">
    <property type="component" value="Unassembled WGS sequence"/>
</dbReference>
<evidence type="ECO:0000256" key="1">
    <source>
        <dbReference type="SAM" id="MobiDB-lite"/>
    </source>
</evidence>
<accession>H0EAN2</accession>
<dbReference type="GO" id="GO:0005576">
    <property type="term" value="C:extracellular region"/>
    <property type="evidence" value="ECO:0007669"/>
    <property type="project" value="TreeGrafter"/>
</dbReference>
<dbReference type="InterPro" id="IPR003399">
    <property type="entry name" value="Mce/MlaD"/>
</dbReference>
<reference evidence="3 4" key="1">
    <citation type="journal article" date="2013" name="Biodegradation">
        <title>Quantitative proteomic analysis of ibuprofen-degrading Patulibacter sp. strain I11.</title>
        <authorList>
            <person name="Almeida B."/>
            <person name="Kjeldal H."/>
            <person name="Lolas I."/>
            <person name="Knudsen A.D."/>
            <person name="Carvalho G."/>
            <person name="Nielsen K.L."/>
            <person name="Barreto Crespo M.T."/>
            <person name="Stensballe A."/>
            <person name="Nielsen J.L."/>
        </authorList>
    </citation>
    <scope>NUCLEOTIDE SEQUENCE [LARGE SCALE GENOMIC DNA]</scope>
    <source>
        <strain evidence="3 4">I11</strain>
    </source>
</reference>
<feature type="region of interest" description="Disordered" evidence="1">
    <location>
        <begin position="375"/>
        <end position="444"/>
    </location>
</feature>
<organism evidence="3 4">
    <name type="scientific">Patulibacter medicamentivorans</name>
    <dbReference type="NCBI Taxonomy" id="1097667"/>
    <lineage>
        <taxon>Bacteria</taxon>
        <taxon>Bacillati</taxon>
        <taxon>Actinomycetota</taxon>
        <taxon>Thermoleophilia</taxon>
        <taxon>Solirubrobacterales</taxon>
        <taxon>Patulibacteraceae</taxon>
        <taxon>Patulibacter</taxon>
    </lineage>
</organism>
<keyword evidence="4" id="KW-1185">Reference proteome</keyword>
<dbReference type="EMBL" id="AGUD01000296">
    <property type="protein sequence ID" value="EHN09266.1"/>
    <property type="molecule type" value="Genomic_DNA"/>
</dbReference>
<dbReference type="AlphaFoldDB" id="H0EAN2"/>
<sequence length="444" mass="46326">MRIDAIFDNASFVGTGQDVRVAGANVGKVSDVTLTGDRRARISMNIDKKFTPFRANADCTILPQSLIGEKFVECDPGRPDQPELVKGSDPAPTVPLDNNSSPVDLDLVVAMLGQPTNVRFQLLTNEFGAGLAGRGEDLSAAIRRANPTLKYARQTLDVLGADKAALGRVIEATDEILGELDRRKDDLAGTFEASSKVLKVSSDYRAALDRALKELPPTLRDLRPALQSLRDLTRDATPTLASLRRASPSLRQLAGDLEPLSDAARPALRSLAKAARVGVPVLQRAAPQLERLRQVVASLAPIAPLAGDLNRSLSDNGVPELLSLFVFNVSMATARFDSVSHILPAHVNLGGTCIAVSSQPQAGCSAKFADEGTPAATGHAVRQLSSTPPGATGRAATRRAPSGSASTAGSTTRSAGSTAGRTAPQGARDTNAAQRAAAAAGAGR</sequence>
<evidence type="ECO:0000259" key="2">
    <source>
        <dbReference type="Pfam" id="PF02470"/>
    </source>
</evidence>
<evidence type="ECO:0000313" key="3">
    <source>
        <dbReference type="EMBL" id="EHN09266.1"/>
    </source>
</evidence>
<dbReference type="PANTHER" id="PTHR33371:SF4">
    <property type="entry name" value="INTERMEMBRANE PHOSPHOLIPID TRANSPORT SYSTEM BINDING PROTEIN MLAD"/>
    <property type="match status" value="1"/>
</dbReference>